<keyword evidence="2" id="KW-1185">Reference proteome</keyword>
<gene>
    <name evidence="1" type="ORF">GCM10023353_34640</name>
</gene>
<comment type="caution">
    <text evidence="1">The sequence shown here is derived from an EMBL/GenBank/DDBJ whole genome shotgun (WGS) entry which is preliminary data.</text>
</comment>
<evidence type="ECO:0000313" key="1">
    <source>
        <dbReference type="EMBL" id="GAA4823053.1"/>
    </source>
</evidence>
<reference evidence="2" key="1">
    <citation type="journal article" date="2019" name="Int. J. Syst. Evol. Microbiol.">
        <title>The Global Catalogue of Microorganisms (GCM) 10K type strain sequencing project: providing services to taxonomists for standard genome sequencing and annotation.</title>
        <authorList>
            <consortium name="The Broad Institute Genomics Platform"/>
            <consortium name="The Broad Institute Genome Sequencing Center for Infectious Disease"/>
            <person name="Wu L."/>
            <person name="Ma J."/>
        </authorList>
    </citation>
    <scope>NUCLEOTIDE SEQUENCE [LARGE SCALE GENOMIC DNA]</scope>
    <source>
        <strain evidence="2">JCM 18542</strain>
    </source>
</reference>
<proteinExistence type="predicted"/>
<accession>A0ABP9D145</accession>
<organism evidence="1 2">
    <name type="scientific">Tomitella cavernea</name>
    <dbReference type="NCBI Taxonomy" id="1387982"/>
    <lineage>
        <taxon>Bacteria</taxon>
        <taxon>Bacillati</taxon>
        <taxon>Actinomycetota</taxon>
        <taxon>Actinomycetes</taxon>
        <taxon>Mycobacteriales</taxon>
        <taxon>Tomitella</taxon>
    </lineage>
</organism>
<dbReference type="EMBL" id="BAABKQ010000001">
    <property type="protein sequence ID" value="GAA4823053.1"/>
    <property type="molecule type" value="Genomic_DNA"/>
</dbReference>
<protein>
    <submittedName>
        <fullName evidence="1">Uncharacterized protein</fullName>
    </submittedName>
</protein>
<name>A0ABP9D145_9ACTN</name>
<evidence type="ECO:0000313" key="2">
    <source>
        <dbReference type="Proteomes" id="UP001500839"/>
    </source>
</evidence>
<sequence length="42" mass="4309">MGSMPGLADLLPLLGLTGKLDSMSLNMFGSLSDSLGVTIPEE</sequence>
<dbReference type="Proteomes" id="UP001500839">
    <property type="component" value="Unassembled WGS sequence"/>
</dbReference>